<evidence type="ECO:0000313" key="4">
    <source>
        <dbReference type="Proteomes" id="UP001428817"/>
    </source>
</evidence>
<evidence type="ECO:0000259" key="2">
    <source>
        <dbReference type="Pfam" id="PF13193"/>
    </source>
</evidence>
<proteinExistence type="predicted"/>
<dbReference type="InterPro" id="IPR000873">
    <property type="entry name" value="AMP-dep_synth/lig_dom"/>
</dbReference>
<dbReference type="Gene3D" id="3.40.50.12780">
    <property type="entry name" value="N-terminal domain of ligase-like"/>
    <property type="match status" value="1"/>
</dbReference>
<sequence>MSELNFATTIEAVATAVPDRPAVVHGARRTDYRALLDRSRRLARYLHDHGLGCFAPRASLAGHQSGQHFLAQYLYNSPEYLEGMLGGYLARVAPFNVNYRYVPEELRYLLADARPRAIQYHARFAPVLAAALAGLSAERPVLLQVADDSGEPLLPGAVDYESALASVPPSVPAEPSPDDVYALYTGGTTGMPKCVLWRQADVAVTGVGLVNRRAGREWDSVAEVVGAIGPRAGRMLPCAPLMHGAAQWGALLALCTGNTVVFPDQVHRFDPAGVWDAVARERVTQMSIVGDAFGRALVDELARHPRDVSSLKFLVSGGAALQPSVKEGLASLIGGLRLMETIGSSETGVQGAAEGVDKSFHADSRTVLLTEDRSGFLAPGHPGTGWLASRGRVPLGYLGDEAKTSATFPVVNGERLSVPGDRARLLADGRVELLGRDSVTINSGGEKVFAEEVEAAVKRHPDVADAVVCGRPSARWGAEVVAIVAPRSGATLSADALLANCATTLARYKLPKEIIFVDRVQRSPSGKADYRWAAARALLRG</sequence>
<dbReference type="NCBIfam" id="NF005863">
    <property type="entry name" value="PRK07798.1"/>
    <property type="match status" value="1"/>
</dbReference>
<keyword evidence="4" id="KW-1185">Reference proteome</keyword>
<feature type="domain" description="AMP-binding enzyme C-terminal" evidence="2">
    <location>
        <begin position="452"/>
        <end position="527"/>
    </location>
</feature>
<dbReference type="Pfam" id="PF13193">
    <property type="entry name" value="AMP-binding_C"/>
    <property type="match status" value="1"/>
</dbReference>
<dbReference type="InterPro" id="IPR042099">
    <property type="entry name" value="ANL_N_sf"/>
</dbReference>
<dbReference type="RefSeq" id="WP_221497510.1">
    <property type="nucleotide sequence ID" value="NZ_BAABJP010000001.1"/>
</dbReference>
<dbReference type="InterPro" id="IPR025110">
    <property type="entry name" value="AMP-bd_C"/>
</dbReference>
<reference evidence="4" key="1">
    <citation type="journal article" date="2019" name="Int. J. Syst. Evol. Microbiol.">
        <title>The Global Catalogue of Microorganisms (GCM) 10K type strain sequencing project: providing services to taxonomists for standard genome sequencing and annotation.</title>
        <authorList>
            <consortium name="The Broad Institute Genomics Platform"/>
            <consortium name="The Broad Institute Genome Sequencing Center for Infectious Disease"/>
            <person name="Wu L."/>
            <person name="Ma J."/>
        </authorList>
    </citation>
    <scope>NUCLEOTIDE SEQUENCE [LARGE SCALE GENOMIC DNA]</scope>
    <source>
        <strain evidence="4">JCM 18303</strain>
    </source>
</reference>
<evidence type="ECO:0000313" key="3">
    <source>
        <dbReference type="EMBL" id="GAA5144410.1"/>
    </source>
</evidence>
<gene>
    <name evidence="3" type="ORF">GCM10023321_00720</name>
</gene>
<dbReference type="SUPFAM" id="SSF56801">
    <property type="entry name" value="Acetyl-CoA synthetase-like"/>
    <property type="match status" value="1"/>
</dbReference>
<dbReference type="Pfam" id="PF00501">
    <property type="entry name" value="AMP-binding"/>
    <property type="match status" value="1"/>
</dbReference>
<dbReference type="InterPro" id="IPR045851">
    <property type="entry name" value="AMP-bd_C_sf"/>
</dbReference>
<accession>A0ABP9PHJ1</accession>
<dbReference type="Proteomes" id="UP001428817">
    <property type="component" value="Unassembled WGS sequence"/>
</dbReference>
<comment type="caution">
    <text evidence="3">The sequence shown here is derived from an EMBL/GenBank/DDBJ whole genome shotgun (WGS) entry which is preliminary data.</text>
</comment>
<dbReference type="PANTHER" id="PTHR43767:SF1">
    <property type="entry name" value="NONRIBOSOMAL PEPTIDE SYNTHASE PES1 (EUROFUNG)-RELATED"/>
    <property type="match status" value="1"/>
</dbReference>
<feature type="domain" description="AMP-dependent synthetase/ligase" evidence="1">
    <location>
        <begin position="11"/>
        <end position="353"/>
    </location>
</feature>
<dbReference type="InterPro" id="IPR050237">
    <property type="entry name" value="ATP-dep_AMP-bd_enzyme"/>
</dbReference>
<dbReference type="Gene3D" id="3.30.300.30">
    <property type="match status" value="1"/>
</dbReference>
<name>A0ABP9PHJ1_9PSEU</name>
<protein>
    <submittedName>
        <fullName evidence="3">Acyl-CoA synthetase</fullName>
    </submittedName>
</protein>
<evidence type="ECO:0000259" key="1">
    <source>
        <dbReference type="Pfam" id="PF00501"/>
    </source>
</evidence>
<organism evidence="3 4">
    <name type="scientific">Pseudonocardia eucalypti</name>
    <dbReference type="NCBI Taxonomy" id="648755"/>
    <lineage>
        <taxon>Bacteria</taxon>
        <taxon>Bacillati</taxon>
        <taxon>Actinomycetota</taxon>
        <taxon>Actinomycetes</taxon>
        <taxon>Pseudonocardiales</taxon>
        <taxon>Pseudonocardiaceae</taxon>
        <taxon>Pseudonocardia</taxon>
    </lineage>
</organism>
<dbReference type="EMBL" id="BAABJP010000001">
    <property type="protein sequence ID" value="GAA5144410.1"/>
    <property type="molecule type" value="Genomic_DNA"/>
</dbReference>
<dbReference type="PANTHER" id="PTHR43767">
    <property type="entry name" value="LONG-CHAIN-FATTY-ACID--COA LIGASE"/>
    <property type="match status" value="1"/>
</dbReference>